<dbReference type="SMART" id="SM00401">
    <property type="entry name" value="ZnF_GATA"/>
    <property type="match status" value="1"/>
</dbReference>
<feature type="region of interest" description="Disordered" evidence="10">
    <location>
        <begin position="1"/>
        <end position="45"/>
    </location>
</feature>
<dbReference type="PANTHER" id="PTHR10071">
    <property type="entry name" value="TRANSCRIPTION FACTOR GATA FAMILY MEMBER"/>
    <property type="match status" value="1"/>
</dbReference>
<dbReference type="Proteomes" id="UP001295740">
    <property type="component" value="Unassembled WGS sequence"/>
</dbReference>
<keyword evidence="8" id="KW-0539">Nucleus</keyword>
<keyword evidence="2" id="KW-0479">Metal-binding</keyword>
<keyword evidence="13" id="KW-1185">Reference proteome</keyword>
<dbReference type="GO" id="GO:0045944">
    <property type="term" value="P:positive regulation of transcription by RNA polymerase II"/>
    <property type="evidence" value="ECO:0007669"/>
    <property type="project" value="TreeGrafter"/>
</dbReference>
<evidence type="ECO:0000256" key="2">
    <source>
        <dbReference type="ARBA" id="ARBA00022723"/>
    </source>
</evidence>
<dbReference type="EMBL" id="CAUWAG010000006">
    <property type="protein sequence ID" value="CAJ2503443.1"/>
    <property type="molecule type" value="Genomic_DNA"/>
</dbReference>
<evidence type="ECO:0000256" key="1">
    <source>
        <dbReference type="ARBA" id="ARBA00004123"/>
    </source>
</evidence>
<evidence type="ECO:0000256" key="10">
    <source>
        <dbReference type="SAM" id="MobiDB-lite"/>
    </source>
</evidence>
<sequence>MTASTSSPTATSSPSHMMDPTTTEHDFRFPRRPFDSTGTAADGTYDAEISQLTNRIGDDSSPGDLRMHELNLDLAKHDNVARFDLLQASAHPSLEGVLSGTNESIEQMQQSDPLATQIWKFFSKTKQSLPCQERMENLTWRMMHTNMRKQRKQDDDASMAARQSGNSSSSSSSNAAASPAANANANAPSGIAQLRKTSDQSLLQADPMNLDDFIFAENVATPAGLTPSPEMIKQEGERSNTHTHTTAAAIPIKSRKTSAQHFVPQSVPVPPHQRNQDEFGYITRHHRKTSIDERRTRNLKRPADFSPHVSALNSSAVANELDADSDLHEYSLDTSHSHHNGPAHMHQHPGALPFPLDTFQMENDPIITSAGPYQQNFSFSPSTSPMVPHGPFSNMYNHRGNPSGSMNGPDYYSPPGSAYQSTVSTPHPMAENESMFFGSMDMRHQRQQGFHQGPGSMGNQMGQQFMYHSNGNSMFHPASSGADLSSAFTSAPNFGHVDPSQVFQPDHPARSPGVGMMHESMFTFGADSDNEDEEGSAFADRNMGVHQGFSPGDEPGMDMSSTNPLGWDASLPGRFSTQAARYPGGRPRKQVTIGGTTTDYVESGDWDSQGNLPRSQSFRTTSSDRRQKIPRTTSTPMGGRGNPFDRMALSDANSPPPDASGNLSGYSSVAPSRPASPPGSKHGSTSNLQAAAANQGDGGAPTTCTNCFTQTTPLWRRNPEGQPLCNACGLFLKLHGVVRPLSLKTDVIKKRNRGSGSSLPIVGTSTRASKKNSAANAPATASGPVSRKNSTLAVSASTNAAQATTPPATNRASSVNEVESPASAAGSGGNTAGSTPGSYAGSATGAVGGKGVVPIAAAPPKNTPGPGAASLPRSIANSGSSGSSKRQRRSSKSAGANESSGGMDVDSPENSTGSNEAAPSVGSSSGFINMQNPGNLGLANGFGMTQRPMMAPNMPGMPGVPLNGLMNAGAGAGPQEWEWLTMSL</sequence>
<dbReference type="GO" id="GO:0000122">
    <property type="term" value="P:negative regulation of transcription by RNA polymerase II"/>
    <property type="evidence" value="ECO:0007669"/>
    <property type="project" value="TreeGrafter"/>
</dbReference>
<dbReference type="FunFam" id="3.30.50.10:FF:000007">
    <property type="entry name" value="Nitrogen regulatory AreA, N-terminal"/>
    <property type="match status" value="1"/>
</dbReference>
<comment type="subcellular location">
    <subcellularLocation>
        <location evidence="1">Nucleus</location>
    </subcellularLocation>
</comment>
<evidence type="ECO:0000256" key="3">
    <source>
        <dbReference type="ARBA" id="ARBA00022771"/>
    </source>
</evidence>
<evidence type="ECO:0000313" key="12">
    <source>
        <dbReference type="EMBL" id="CAJ2503443.1"/>
    </source>
</evidence>
<feature type="compositionally biased region" description="Basic and acidic residues" evidence="10">
    <location>
        <begin position="22"/>
        <end position="34"/>
    </location>
</feature>
<evidence type="ECO:0000256" key="8">
    <source>
        <dbReference type="ARBA" id="ARBA00023242"/>
    </source>
</evidence>
<feature type="compositionally biased region" description="Low complexity" evidence="10">
    <location>
        <begin position="164"/>
        <end position="184"/>
    </location>
</feature>
<dbReference type="InterPro" id="IPR039355">
    <property type="entry name" value="Transcription_factor_GATA"/>
</dbReference>
<evidence type="ECO:0000256" key="9">
    <source>
        <dbReference type="PROSITE-ProRule" id="PRU00094"/>
    </source>
</evidence>
<dbReference type="GO" id="GO:0008270">
    <property type="term" value="F:zinc ion binding"/>
    <property type="evidence" value="ECO:0007669"/>
    <property type="project" value="UniProtKB-KW"/>
</dbReference>
<feature type="compositionally biased region" description="Polar residues" evidence="10">
    <location>
        <begin position="593"/>
        <end position="621"/>
    </location>
</feature>
<keyword evidence="6" id="KW-0534">Nitrate assimilation</keyword>
<proteinExistence type="predicted"/>
<evidence type="ECO:0000256" key="4">
    <source>
        <dbReference type="ARBA" id="ARBA00022833"/>
    </source>
</evidence>
<evidence type="ECO:0000256" key="6">
    <source>
        <dbReference type="ARBA" id="ARBA00023063"/>
    </source>
</evidence>
<evidence type="ECO:0000256" key="5">
    <source>
        <dbReference type="ARBA" id="ARBA00023015"/>
    </source>
</evidence>
<dbReference type="AlphaFoldDB" id="A0AAI8VFG8"/>
<feature type="compositionally biased region" description="Low complexity" evidence="10">
    <location>
        <begin position="689"/>
        <end position="700"/>
    </location>
</feature>
<evidence type="ECO:0000259" key="11">
    <source>
        <dbReference type="PROSITE" id="PS50114"/>
    </source>
</evidence>
<dbReference type="GO" id="GO:0005634">
    <property type="term" value="C:nucleus"/>
    <property type="evidence" value="ECO:0007669"/>
    <property type="project" value="UniProtKB-SubCell"/>
</dbReference>
<feature type="compositionally biased region" description="Polar residues" evidence="10">
    <location>
        <begin position="908"/>
        <end position="929"/>
    </location>
</feature>
<accession>A0AAI8VFG8</accession>
<organism evidence="12 13">
    <name type="scientific">Anthostomella pinea</name>
    <dbReference type="NCBI Taxonomy" id="933095"/>
    <lineage>
        <taxon>Eukaryota</taxon>
        <taxon>Fungi</taxon>
        <taxon>Dikarya</taxon>
        <taxon>Ascomycota</taxon>
        <taxon>Pezizomycotina</taxon>
        <taxon>Sordariomycetes</taxon>
        <taxon>Xylariomycetidae</taxon>
        <taxon>Xylariales</taxon>
        <taxon>Xylariaceae</taxon>
        <taxon>Anthostomella</taxon>
    </lineage>
</organism>
<dbReference type="InterPro" id="IPR013088">
    <property type="entry name" value="Znf_NHR/GATA"/>
</dbReference>
<feature type="domain" description="GATA-type" evidence="11">
    <location>
        <begin position="698"/>
        <end position="751"/>
    </location>
</feature>
<evidence type="ECO:0000256" key="7">
    <source>
        <dbReference type="ARBA" id="ARBA00023163"/>
    </source>
</evidence>
<feature type="region of interest" description="Disordered" evidence="10">
    <location>
        <begin position="751"/>
        <end position="837"/>
    </location>
</feature>
<evidence type="ECO:0000313" key="13">
    <source>
        <dbReference type="Proteomes" id="UP001295740"/>
    </source>
</evidence>
<feature type="compositionally biased region" description="Low complexity" evidence="10">
    <location>
        <begin position="873"/>
        <end position="884"/>
    </location>
</feature>
<feature type="compositionally biased region" description="Polar residues" evidence="10">
    <location>
        <begin position="394"/>
        <end position="406"/>
    </location>
</feature>
<reference evidence="12" key="1">
    <citation type="submission" date="2023-10" db="EMBL/GenBank/DDBJ databases">
        <authorList>
            <person name="Hackl T."/>
        </authorList>
    </citation>
    <scope>NUCLEOTIDE SEQUENCE</scope>
</reference>
<feature type="compositionally biased region" description="Low complexity" evidence="10">
    <location>
        <begin position="1"/>
        <end position="15"/>
    </location>
</feature>
<comment type="caution">
    <text evidence="12">The sequence shown here is derived from an EMBL/GenBank/DDBJ whole genome shotgun (WGS) entry which is preliminary data.</text>
</comment>
<dbReference type="SUPFAM" id="SSF57716">
    <property type="entry name" value="Glucocorticoid receptor-like (DNA-binding domain)"/>
    <property type="match status" value="1"/>
</dbReference>
<keyword evidence="7" id="KW-0804">Transcription</keyword>
<dbReference type="PROSITE" id="PS00344">
    <property type="entry name" value="GATA_ZN_FINGER_1"/>
    <property type="match status" value="1"/>
</dbReference>
<feature type="region of interest" description="Disordered" evidence="10">
    <location>
        <begin position="390"/>
        <end position="410"/>
    </location>
</feature>
<dbReference type="Pfam" id="PF08550">
    <property type="entry name" value="GATA_AreA"/>
    <property type="match status" value="1"/>
</dbReference>
<dbReference type="GO" id="GO:0000978">
    <property type="term" value="F:RNA polymerase II cis-regulatory region sequence-specific DNA binding"/>
    <property type="evidence" value="ECO:0007669"/>
    <property type="project" value="TreeGrafter"/>
</dbReference>
<dbReference type="PROSITE" id="PS50114">
    <property type="entry name" value="GATA_ZN_FINGER_2"/>
    <property type="match status" value="1"/>
</dbReference>
<feature type="region of interest" description="Disordered" evidence="10">
    <location>
        <begin position="857"/>
        <end position="929"/>
    </location>
</feature>
<keyword evidence="3 9" id="KW-0863">Zinc-finger</keyword>
<feature type="compositionally biased region" description="Low complexity" evidence="10">
    <location>
        <begin position="793"/>
        <end position="812"/>
    </location>
</feature>
<dbReference type="CDD" id="cd00202">
    <property type="entry name" value="ZnF_GATA"/>
    <property type="match status" value="1"/>
</dbReference>
<dbReference type="Pfam" id="PF00320">
    <property type="entry name" value="GATA"/>
    <property type="match status" value="1"/>
</dbReference>
<dbReference type="GO" id="GO:0000981">
    <property type="term" value="F:DNA-binding transcription factor activity, RNA polymerase II-specific"/>
    <property type="evidence" value="ECO:0007669"/>
    <property type="project" value="TreeGrafter"/>
</dbReference>
<dbReference type="Gene3D" id="3.30.50.10">
    <property type="entry name" value="Erythroid Transcription Factor GATA-1, subunit A"/>
    <property type="match status" value="1"/>
</dbReference>
<dbReference type="GO" id="GO:0042128">
    <property type="term" value="P:nitrate assimilation"/>
    <property type="evidence" value="ECO:0007669"/>
    <property type="project" value="UniProtKB-KW"/>
</dbReference>
<dbReference type="PANTHER" id="PTHR10071:SF281">
    <property type="entry name" value="BOX A-BINDING FACTOR-RELATED"/>
    <property type="match status" value="1"/>
</dbReference>
<feature type="compositionally biased region" description="Low complexity" evidence="10">
    <location>
        <begin position="764"/>
        <end position="782"/>
    </location>
</feature>
<feature type="region of interest" description="Disordered" evidence="10">
    <location>
        <begin position="576"/>
        <end position="700"/>
    </location>
</feature>
<dbReference type="InterPro" id="IPR000679">
    <property type="entry name" value="Znf_GATA"/>
</dbReference>
<dbReference type="InterPro" id="IPR013860">
    <property type="entry name" value="AreA_GATA"/>
</dbReference>
<feature type="region of interest" description="Disordered" evidence="10">
    <location>
        <begin position="148"/>
        <end position="184"/>
    </location>
</feature>
<feature type="region of interest" description="Disordered" evidence="10">
    <location>
        <begin position="287"/>
        <end position="307"/>
    </location>
</feature>
<keyword evidence="5" id="KW-0805">Transcription regulation</keyword>
<name>A0AAI8VFG8_9PEZI</name>
<dbReference type="PRINTS" id="PR00619">
    <property type="entry name" value="GATAZNFINGER"/>
</dbReference>
<gene>
    <name evidence="12" type="ORF">KHLLAP_LOCUS3911</name>
</gene>
<keyword evidence="4" id="KW-0862">Zinc</keyword>
<protein>
    <submittedName>
        <fullName evidence="12">Uu.00g108370.m01.CDS01</fullName>
    </submittedName>
</protein>